<feature type="transmembrane region" description="Helical" evidence="1">
    <location>
        <begin position="77"/>
        <end position="103"/>
    </location>
</feature>
<comment type="caution">
    <text evidence="2">The sequence shown here is derived from an EMBL/GenBank/DDBJ whole genome shotgun (WGS) entry which is preliminary data.</text>
</comment>
<evidence type="ECO:0000313" key="3">
    <source>
        <dbReference type="Proteomes" id="UP000641152"/>
    </source>
</evidence>
<name>A0ABR9DI14_9GAMM</name>
<evidence type="ECO:0008006" key="4">
    <source>
        <dbReference type="Google" id="ProtNLM"/>
    </source>
</evidence>
<dbReference type="EMBL" id="JACXST010000003">
    <property type="protein sequence ID" value="MBD9362717.1"/>
    <property type="molecule type" value="Genomic_DNA"/>
</dbReference>
<keyword evidence="1" id="KW-1133">Transmembrane helix</keyword>
<dbReference type="RefSeq" id="WP_192395468.1">
    <property type="nucleotide sequence ID" value="NZ_CAJHIU010000003.1"/>
</dbReference>
<keyword evidence="3" id="KW-1185">Reference proteome</keyword>
<sequence length="132" mass="13725">MPILGLLFGFIGSILTRVFAFIATKYGFQAAITAAFITVWIALIASFTAAASTCLSVSGTCGGIAVNWSILPDLIKFGLGLVPVEAITIIACLVSLYAAGWCAQVLGNLLRLKSAMGAPGLADSRYWIGGNH</sequence>
<proteinExistence type="predicted"/>
<reference evidence="2 3" key="1">
    <citation type="submission" date="2020-09" db="EMBL/GenBank/DDBJ databases">
        <title>Methylomonas albis sp. nov. and Methylomonas fluvii sp. nov.: Two cold-adapted methanotrophs from the River Elbe and an amended description of Methylovulum psychrotolerans strain Eb1.</title>
        <authorList>
            <person name="Bussmann I.K."/>
            <person name="Klings K.-W."/>
            <person name="Warnstedt J."/>
            <person name="Hoppert M."/>
            <person name="Saborowski A."/>
            <person name="Horn F."/>
            <person name="Liebner S."/>
        </authorList>
    </citation>
    <scope>NUCLEOTIDE SEQUENCE [LARGE SCALE GENOMIC DNA]</scope>
    <source>
        <strain evidence="2 3">EbB</strain>
    </source>
</reference>
<keyword evidence="1" id="KW-0812">Transmembrane</keyword>
<evidence type="ECO:0000313" key="2">
    <source>
        <dbReference type="EMBL" id="MBD9362717.1"/>
    </source>
</evidence>
<evidence type="ECO:0000256" key="1">
    <source>
        <dbReference type="SAM" id="Phobius"/>
    </source>
</evidence>
<feature type="transmembrane region" description="Helical" evidence="1">
    <location>
        <begin position="30"/>
        <end position="47"/>
    </location>
</feature>
<organism evidence="2 3">
    <name type="scientific">Methylomonas fluvii</name>
    <dbReference type="NCBI Taxonomy" id="1854564"/>
    <lineage>
        <taxon>Bacteria</taxon>
        <taxon>Pseudomonadati</taxon>
        <taxon>Pseudomonadota</taxon>
        <taxon>Gammaproteobacteria</taxon>
        <taxon>Methylococcales</taxon>
        <taxon>Methylococcaceae</taxon>
        <taxon>Methylomonas</taxon>
    </lineage>
</organism>
<keyword evidence="1" id="KW-0472">Membrane</keyword>
<accession>A0ABR9DI14</accession>
<dbReference type="Proteomes" id="UP000641152">
    <property type="component" value="Unassembled WGS sequence"/>
</dbReference>
<protein>
    <recommendedName>
        <fullName evidence="4">Fluoride ion transporter CrcB</fullName>
    </recommendedName>
</protein>
<gene>
    <name evidence="2" type="ORF">EBB_19840</name>
</gene>